<dbReference type="OrthoDB" id="10551296at2759"/>
<sequence>AIRVAIEKDEAVKKERQNSSADGTGTSSPVAGGSANTSRGDSKMARFVSFGGKGGFGSTGKTNQKANLTLAERGHISQRVSLNNTRSSITPEESQRLDRIYSEFMGDRNGEMSNGTGSHEL</sequence>
<organism evidence="2 3">
    <name type="scientific">Linnemannia gamsii</name>
    <dbReference type="NCBI Taxonomy" id="64522"/>
    <lineage>
        <taxon>Eukaryota</taxon>
        <taxon>Fungi</taxon>
        <taxon>Fungi incertae sedis</taxon>
        <taxon>Mucoromycota</taxon>
        <taxon>Mortierellomycotina</taxon>
        <taxon>Mortierellomycetes</taxon>
        <taxon>Mortierellales</taxon>
        <taxon>Mortierellaceae</taxon>
        <taxon>Linnemannia</taxon>
    </lineage>
</organism>
<evidence type="ECO:0000313" key="3">
    <source>
        <dbReference type="Proteomes" id="UP000823405"/>
    </source>
</evidence>
<dbReference type="AlphaFoldDB" id="A0A9P6UE02"/>
<proteinExistence type="predicted"/>
<feature type="region of interest" description="Disordered" evidence="1">
    <location>
        <begin position="1"/>
        <end position="72"/>
    </location>
</feature>
<feature type="compositionally biased region" description="Basic and acidic residues" evidence="1">
    <location>
        <begin position="1"/>
        <end position="17"/>
    </location>
</feature>
<evidence type="ECO:0000256" key="1">
    <source>
        <dbReference type="SAM" id="MobiDB-lite"/>
    </source>
</evidence>
<keyword evidence="3" id="KW-1185">Reference proteome</keyword>
<gene>
    <name evidence="2" type="ORF">BGZ97_010035</name>
</gene>
<feature type="compositionally biased region" description="Polar residues" evidence="1">
    <location>
        <begin position="18"/>
        <end position="39"/>
    </location>
</feature>
<evidence type="ECO:0000313" key="2">
    <source>
        <dbReference type="EMBL" id="KAG0276759.1"/>
    </source>
</evidence>
<comment type="caution">
    <text evidence="2">The sequence shown here is derived from an EMBL/GenBank/DDBJ whole genome shotgun (WGS) entry which is preliminary data.</text>
</comment>
<feature type="non-terminal residue" evidence="2">
    <location>
        <position position="121"/>
    </location>
</feature>
<accession>A0A9P6UE02</accession>
<feature type="non-terminal residue" evidence="2">
    <location>
        <position position="1"/>
    </location>
</feature>
<dbReference type="Proteomes" id="UP000823405">
    <property type="component" value="Unassembled WGS sequence"/>
</dbReference>
<reference evidence="2" key="1">
    <citation type="journal article" date="2020" name="Fungal Divers.">
        <title>Resolving the Mortierellaceae phylogeny through synthesis of multi-gene phylogenetics and phylogenomics.</title>
        <authorList>
            <person name="Vandepol N."/>
            <person name="Liber J."/>
            <person name="Desiro A."/>
            <person name="Na H."/>
            <person name="Kennedy M."/>
            <person name="Barry K."/>
            <person name="Grigoriev I.V."/>
            <person name="Miller A.N."/>
            <person name="O'Donnell K."/>
            <person name="Stajich J.E."/>
            <person name="Bonito G."/>
        </authorList>
    </citation>
    <scope>NUCLEOTIDE SEQUENCE</scope>
    <source>
        <strain evidence="2">NVP60</strain>
    </source>
</reference>
<dbReference type="EMBL" id="JAAAIN010005012">
    <property type="protein sequence ID" value="KAG0276759.1"/>
    <property type="molecule type" value="Genomic_DNA"/>
</dbReference>
<name>A0A9P6UE02_9FUNG</name>
<protein>
    <submittedName>
        <fullName evidence="2">Uncharacterized protein</fullName>
    </submittedName>
</protein>